<gene>
    <name evidence="5" type="ORF">ACFPRH_12265</name>
</gene>
<organism evidence="5 6">
    <name type="scientific">Streptomyces amakusaensis</name>
    <dbReference type="NCBI Taxonomy" id="67271"/>
    <lineage>
        <taxon>Bacteria</taxon>
        <taxon>Bacillati</taxon>
        <taxon>Actinomycetota</taxon>
        <taxon>Actinomycetes</taxon>
        <taxon>Kitasatosporales</taxon>
        <taxon>Streptomycetaceae</taxon>
        <taxon>Streptomyces</taxon>
    </lineage>
</organism>
<keyword evidence="2" id="KW-1133">Transmembrane helix</keyword>
<evidence type="ECO:0000313" key="5">
    <source>
        <dbReference type="EMBL" id="MFC5152512.1"/>
    </source>
</evidence>
<feature type="domain" description="DUF4349" evidence="4">
    <location>
        <begin position="76"/>
        <end position="283"/>
    </location>
</feature>
<dbReference type="Pfam" id="PF14257">
    <property type="entry name" value="DUF4349"/>
    <property type="match status" value="1"/>
</dbReference>
<feature type="compositionally biased region" description="Pro residues" evidence="1">
    <location>
        <begin position="301"/>
        <end position="311"/>
    </location>
</feature>
<keyword evidence="2" id="KW-0472">Membrane</keyword>
<proteinExistence type="predicted"/>
<comment type="caution">
    <text evidence="5">The sequence shown here is derived from an EMBL/GenBank/DDBJ whole genome shotgun (WGS) entry which is preliminary data.</text>
</comment>
<feature type="region of interest" description="Disordered" evidence="1">
    <location>
        <begin position="294"/>
        <end position="317"/>
    </location>
</feature>
<evidence type="ECO:0000313" key="6">
    <source>
        <dbReference type="Proteomes" id="UP001596160"/>
    </source>
</evidence>
<name>A0ABW0AG85_9ACTN</name>
<evidence type="ECO:0000256" key="2">
    <source>
        <dbReference type="SAM" id="Phobius"/>
    </source>
</evidence>
<dbReference type="RefSeq" id="WP_344478153.1">
    <property type="nucleotide sequence ID" value="NZ_BAAASB010000009.1"/>
</dbReference>
<keyword evidence="6" id="KW-1185">Reference proteome</keyword>
<keyword evidence="2" id="KW-0812">Transmembrane</keyword>
<feature type="region of interest" description="Disordered" evidence="1">
    <location>
        <begin position="24"/>
        <end position="66"/>
    </location>
</feature>
<dbReference type="InterPro" id="IPR025645">
    <property type="entry name" value="DUF4349"/>
</dbReference>
<evidence type="ECO:0000256" key="3">
    <source>
        <dbReference type="SAM" id="SignalP"/>
    </source>
</evidence>
<feature type="signal peptide" evidence="3">
    <location>
        <begin position="1"/>
        <end position="25"/>
    </location>
</feature>
<feature type="chain" id="PRO_5046517462" evidence="3">
    <location>
        <begin position="26"/>
        <end position="317"/>
    </location>
</feature>
<feature type="compositionally biased region" description="Basic and acidic residues" evidence="1">
    <location>
        <begin position="28"/>
        <end position="41"/>
    </location>
</feature>
<accession>A0ABW0AG85</accession>
<feature type="transmembrane region" description="Helical" evidence="2">
    <location>
        <begin position="261"/>
        <end position="285"/>
    </location>
</feature>
<protein>
    <submittedName>
        <fullName evidence="5">DUF4349 domain-containing protein</fullName>
    </submittedName>
</protein>
<evidence type="ECO:0000259" key="4">
    <source>
        <dbReference type="Pfam" id="PF14257"/>
    </source>
</evidence>
<dbReference type="EMBL" id="JBHSKP010000006">
    <property type="protein sequence ID" value="MFC5152512.1"/>
    <property type="molecule type" value="Genomic_DNA"/>
</dbReference>
<reference evidence="6" key="1">
    <citation type="journal article" date="2019" name="Int. J. Syst. Evol. Microbiol.">
        <title>The Global Catalogue of Microorganisms (GCM) 10K type strain sequencing project: providing services to taxonomists for standard genome sequencing and annotation.</title>
        <authorList>
            <consortium name="The Broad Institute Genomics Platform"/>
            <consortium name="The Broad Institute Genome Sequencing Center for Infectious Disease"/>
            <person name="Wu L."/>
            <person name="Ma J."/>
        </authorList>
    </citation>
    <scope>NUCLEOTIDE SEQUENCE [LARGE SCALE GENOMIC DNA]</scope>
    <source>
        <strain evidence="6">PCU 266</strain>
    </source>
</reference>
<dbReference type="Proteomes" id="UP001596160">
    <property type="component" value="Unassembled WGS sequence"/>
</dbReference>
<sequence>MRARRTVTALALIGSLGLAGCSAGAESQSKDAAHAAEREYAPDGAGKGAGAARPEEAGAPAGEKRPDRAAAVTANQVIRTAEVKVRVKDLGRSLVAARRTAAEAGGHVAGESTERLRSTVVLRVPQGEYEAVLAELASGGRLLSRKAKAEDVADQVADVRSRVANQRASVARVRELMERAGKLSDVVALEEELSSRQAELESLLARQASLKDRTTLATVTLTLVQPEPRPVRKAAEKAEEPPGFTDALGGGWDALTASLRWGSVVIGAVAPFALVLGPLFAAWHWGVRPRLRGRNTAGEPLAPPSGPPSAPDGPDRG</sequence>
<evidence type="ECO:0000256" key="1">
    <source>
        <dbReference type="SAM" id="MobiDB-lite"/>
    </source>
</evidence>
<keyword evidence="3" id="KW-0732">Signal</keyword>
<dbReference type="PROSITE" id="PS51257">
    <property type="entry name" value="PROKAR_LIPOPROTEIN"/>
    <property type="match status" value="1"/>
</dbReference>